<evidence type="ECO:0000256" key="8">
    <source>
        <dbReference type="ARBA" id="ARBA00022989"/>
    </source>
</evidence>
<dbReference type="InterPro" id="IPR050183">
    <property type="entry name" value="DsbB"/>
</dbReference>
<dbReference type="InterPro" id="IPR022920">
    <property type="entry name" value="Disulphide_bond_form_DsbB"/>
</dbReference>
<dbReference type="OrthoDB" id="3711263at2"/>
<feature type="transmembrane region" description="Helical" evidence="15">
    <location>
        <begin position="12"/>
        <end position="33"/>
    </location>
</feature>
<dbReference type="Pfam" id="PF02600">
    <property type="entry name" value="DsbB"/>
    <property type="match status" value="1"/>
</dbReference>
<dbReference type="Gene3D" id="1.20.1550.10">
    <property type="entry name" value="DsbB-like"/>
    <property type="match status" value="1"/>
</dbReference>
<name>A0A242NU07_9GAMM</name>
<evidence type="ECO:0000256" key="13">
    <source>
        <dbReference type="ARBA" id="ARBA00023284"/>
    </source>
</evidence>
<dbReference type="GO" id="GO:0015035">
    <property type="term" value="F:protein-disulfide reductase activity"/>
    <property type="evidence" value="ECO:0007669"/>
    <property type="project" value="UniProtKB-UniRule"/>
</dbReference>
<feature type="topological domain" description="Periplasmic" evidence="14">
    <location>
        <begin position="91"/>
        <end position="145"/>
    </location>
</feature>
<dbReference type="InterPro" id="IPR003752">
    <property type="entry name" value="DiS_bond_form_DsbB/BdbC"/>
</dbReference>
<reference evidence="16 17" key="1">
    <citation type="submission" date="2017-03" db="EMBL/GenBank/DDBJ databases">
        <title>Comparative genomics of honeybee gut symbionts reveal geographically distinct and subgroup specific antibiotic resistance.</title>
        <authorList>
            <person name="Ludvigsen J."/>
            <person name="Porcellato D."/>
            <person name="Labee-Lund T.M."/>
            <person name="Amdam G.V."/>
            <person name="Rudi K."/>
        </authorList>
    </citation>
    <scope>NUCLEOTIDE SEQUENCE [LARGE SCALE GENOMIC DNA]</scope>
    <source>
        <strain evidence="16 17">A-4-12</strain>
    </source>
</reference>
<evidence type="ECO:0000256" key="7">
    <source>
        <dbReference type="ARBA" id="ARBA00022982"/>
    </source>
</evidence>
<feature type="transmembrane region" description="Helical" evidence="15">
    <location>
        <begin position="146"/>
        <end position="167"/>
    </location>
</feature>
<keyword evidence="8 14" id="KW-1133">Transmembrane helix</keyword>
<keyword evidence="12 14" id="KW-0143">Chaperone</keyword>
<dbReference type="SUPFAM" id="SSF158442">
    <property type="entry name" value="DsbB-like"/>
    <property type="match status" value="1"/>
</dbReference>
<comment type="subcellular location">
    <subcellularLocation>
        <location evidence="1">Cell inner membrane</location>
        <topology evidence="1">Multi-pass membrane protein</topology>
    </subcellularLocation>
    <subcellularLocation>
        <location evidence="14">Cell membrane</location>
        <topology evidence="14">Multi-pass membrane protein</topology>
    </subcellularLocation>
</comment>
<keyword evidence="10 14" id="KW-0472">Membrane</keyword>
<dbReference type="GO" id="GO:0009055">
    <property type="term" value="F:electron transfer activity"/>
    <property type="evidence" value="ECO:0007669"/>
    <property type="project" value="UniProtKB-UniRule"/>
</dbReference>
<dbReference type="GO" id="GO:0005886">
    <property type="term" value="C:plasma membrane"/>
    <property type="evidence" value="ECO:0007669"/>
    <property type="project" value="UniProtKB-SubCell"/>
</dbReference>
<evidence type="ECO:0000313" key="16">
    <source>
        <dbReference type="EMBL" id="OTQ49048.1"/>
    </source>
</evidence>
<keyword evidence="6 14" id="KW-0812">Transmembrane</keyword>
<proteinExistence type="inferred from homology"/>
<keyword evidence="7 14" id="KW-0249">Electron transport</keyword>
<feature type="topological domain" description="Cytoplasmic" evidence="14">
    <location>
        <begin position="1"/>
        <end position="14"/>
    </location>
</feature>
<comment type="caution">
    <text evidence="14">Lacks conserved residue(s) required for the propagation of feature annotation.</text>
</comment>
<dbReference type="GO" id="GO:0006457">
    <property type="term" value="P:protein folding"/>
    <property type="evidence" value="ECO:0007669"/>
    <property type="project" value="InterPro"/>
</dbReference>
<evidence type="ECO:0000256" key="14">
    <source>
        <dbReference type="HAMAP-Rule" id="MF_00286"/>
    </source>
</evidence>
<comment type="caution">
    <text evidence="16">The sequence shown here is derived from an EMBL/GenBank/DDBJ whole genome shotgun (WGS) entry which is preliminary data.</text>
</comment>
<dbReference type="HAMAP" id="MF_00286">
    <property type="entry name" value="DsbB"/>
    <property type="match status" value="1"/>
</dbReference>
<evidence type="ECO:0000256" key="1">
    <source>
        <dbReference type="ARBA" id="ARBA00004429"/>
    </source>
</evidence>
<protein>
    <recommendedName>
        <fullName evidence="14">Disulfide bond formation protein B</fullName>
    </recommendedName>
    <alternativeName>
        <fullName evidence="14">Disulfide oxidoreductase</fullName>
    </alternativeName>
</protein>
<feature type="topological domain" description="Cytoplasmic" evidence="14">
    <location>
        <begin position="165"/>
        <end position="177"/>
    </location>
</feature>
<dbReference type="RefSeq" id="WP_065613758.1">
    <property type="nucleotide sequence ID" value="NZ_LZGQ01000002.1"/>
</dbReference>
<dbReference type="InterPro" id="IPR023380">
    <property type="entry name" value="DsbB-like_sf"/>
</dbReference>
<keyword evidence="4 14" id="KW-1003">Cell membrane</keyword>
<dbReference type="PANTHER" id="PTHR36570:SF2">
    <property type="entry name" value="DISULFIDE BOND FORMATION PROTEIN B"/>
    <property type="match status" value="1"/>
</dbReference>
<evidence type="ECO:0000256" key="9">
    <source>
        <dbReference type="ARBA" id="ARBA00023002"/>
    </source>
</evidence>
<evidence type="ECO:0000256" key="3">
    <source>
        <dbReference type="ARBA" id="ARBA00022448"/>
    </source>
</evidence>
<dbReference type="NCBIfam" id="NF002485">
    <property type="entry name" value="PRK01749.1"/>
    <property type="match status" value="1"/>
</dbReference>
<gene>
    <name evidence="14" type="primary">dsbB</name>
    <name evidence="16" type="ORF">B6D06_07780</name>
</gene>
<keyword evidence="5" id="KW-0997">Cell inner membrane</keyword>
<evidence type="ECO:0000256" key="15">
    <source>
        <dbReference type="SAM" id="Phobius"/>
    </source>
</evidence>
<evidence type="ECO:0000256" key="2">
    <source>
        <dbReference type="ARBA" id="ARBA00008823"/>
    </source>
</evidence>
<keyword evidence="9 14" id="KW-0560">Oxidoreductase</keyword>
<evidence type="ECO:0000256" key="5">
    <source>
        <dbReference type="ARBA" id="ARBA00022519"/>
    </source>
</evidence>
<keyword evidence="13 14" id="KW-0676">Redox-active center</keyword>
<evidence type="ECO:0000313" key="17">
    <source>
        <dbReference type="Proteomes" id="UP000194968"/>
    </source>
</evidence>
<dbReference type="Proteomes" id="UP000194968">
    <property type="component" value="Unassembled WGS sequence"/>
</dbReference>
<organism evidence="16 17">
    <name type="scientific">Gilliamella apis</name>
    <dbReference type="NCBI Taxonomy" id="1970738"/>
    <lineage>
        <taxon>Bacteria</taxon>
        <taxon>Pseudomonadati</taxon>
        <taxon>Pseudomonadota</taxon>
        <taxon>Gammaproteobacteria</taxon>
        <taxon>Orbales</taxon>
        <taxon>Orbaceae</taxon>
        <taxon>Gilliamella</taxon>
    </lineage>
</organism>
<feature type="transmembrane region" description="Helical" evidence="15">
    <location>
        <begin position="45"/>
        <end position="65"/>
    </location>
</feature>
<feature type="topological domain" description="Periplasmic" evidence="14">
    <location>
        <begin position="32"/>
        <end position="49"/>
    </location>
</feature>
<evidence type="ECO:0000256" key="10">
    <source>
        <dbReference type="ARBA" id="ARBA00023136"/>
    </source>
</evidence>
<dbReference type="AlphaFoldDB" id="A0A242NU07"/>
<sequence length="177" mass="20155">MLSLLNQYSRSRVAWFLLFLSTFIFEITALYFQHGLGLAPCTLCIYQRCAIYGIMLGSLIGLIAPSKLIFRLAGILVWLISSIKGFNLATFHAHLQFEPNLSDTCAINVQFPSWLALNEWLPSMFNAYGSCADKIWSFLTIEMSQWMIIIFACYLLVSLVILFSQLFSPSKKSIWSK</sequence>
<keyword evidence="3 14" id="KW-0813">Transport</keyword>
<keyword evidence="11 14" id="KW-1015">Disulfide bond</keyword>
<comment type="similarity">
    <text evidence="2 14">Belongs to the DsbB family.</text>
</comment>
<evidence type="ECO:0000256" key="6">
    <source>
        <dbReference type="ARBA" id="ARBA00022692"/>
    </source>
</evidence>
<feature type="transmembrane region" description="Helical" evidence="15">
    <location>
        <begin position="72"/>
        <end position="93"/>
    </location>
</feature>
<comment type="function">
    <text evidence="14">Required for disulfide bond formation in some periplasmic proteins. Acts by oxidizing the DsbA protein.</text>
</comment>
<feature type="disulfide bond" description="Redox-active" evidence="14">
    <location>
        <begin position="105"/>
        <end position="131"/>
    </location>
</feature>
<evidence type="ECO:0000256" key="12">
    <source>
        <dbReference type="ARBA" id="ARBA00023186"/>
    </source>
</evidence>
<feature type="disulfide bond" description="Redox-active" evidence="14">
    <location>
        <begin position="41"/>
        <end position="44"/>
    </location>
</feature>
<dbReference type="PANTHER" id="PTHR36570">
    <property type="entry name" value="DISULFIDE BOND FORMATION PROTEIN B"/>
    <property type="match status" value="1"/>
</dbReference>
<evidence type="ECO:0000256" key="11">
    <source>
        <dbReference type="ARBA" id="ARBA00023157"/>
    </source>
</evidence>
<evidence type="ECO:0000256" key="4">
    <source>
        <dbReference type="ARBA" id="ARBA00022475"/>
    </source>
</evidence>
<accession>A0A242NU07</accession>
<dbReference type="EMBL" id="NASK01000098">
    <property type="protein sequence ID" value="OTQ49048.1"/>
    <property type="molecule type" value="Genomic_DNA"/>
</dbReference>